<dbReference type="EMBL" id="FZNS01000011">
    <property type="protein sequence ID" value="SNR91773.1"/>
    <property type="molecule type" value="Genomic_DNA"/>
</dbReference>
<dbReference type="Proteomes" id="UP000198310">
    <property type="component" value="Unassembled WGS sequence"/>
</dbReference>
<proteinExistence type="predicted"/>
<gene>
    <name evidence="1" type="ORF">SAMN06269173_11152</name>
</gene>
<evidence type="ECO:0000313" key="1">
    <source>
        <dbReference type="EMBL" id="SNR91773.1"/>
    </source>
</evidence>
<keyword evidence="2" id="KW-1185">Reference proteome</keyword>
<evidence type="ECO:0000313" key="2">
    <source>
        <dbReference type="Proteomes" id="UP000198310"/>
    </source>
</evidence>
<protein>
    <submittedName>
        <fullName evidence="1">Uncharacterized protein</fullName>
    </submittedName>
</protein>
<reference evidence="2" key="1">
    <citation type="submission" date="2017-06" db="EMBL/GenBank/DDBJ databases">
        <authorList>
            <person name="Varghese N."/>
            <person name="Submissions S."/>
        </authorList>
    </citation>
    <scope>NUCLEOTIDE SEQUENCE [LARGE SCALE GENOMIC DNA]</scope>
    <source>
        <strain evidence="2">DSM 28041</strain>
    </source>
</reference>
<name>A0A239AA64_9BACT</name>
<dbReference type="AlphaFoldDB" id="A0A239AA64"/>
<accession>A0A239AA64</accession>
<organism evidence="1 2">
    <name type="scientific">Hymenobacter mucosus</name>
    <dbReference type="NCBI Taxonomy" id="1411120"/>
    <lineage>
        <taxon>Bacteria</taxon>
        <taxon>Pseudomonadati</taxon>
        <taxon>Bacteroidota</taxon>
        <taxon>Cytophagia</taxon>
        <taxon>Cytophagales</taxon>
        <taxon>Hymenobacteraceae</taxon>
        <taxon>Hymenobacter</taxon>
    </lineage>
</organism>
<sequence>MNMLSTSSKPLTTVAPRFACTTTPAPQIKPQRVDTLSETQGRRLLLNQLLITHLESNTQRLLDEGVWPSKEDKLVNALGHRIGELYERYYKRNGAEEVDWLNNIIGLSEGATISILALAIDGNPIKTQRLSQLLIQLAQLAGTYSED</sequence>
<dbReference type="RefSeq" id="WP_089333886.1">
    <property type="nucleotide sequence ID" value="NZ_FZNS01000011.1"/>
</dbReference>